<sequence>MASPMCMARLRKEYRTLSREPPPHITARPVPSNILRWLFVIEGPPGTPYAGGIYVGRLEFPKDYPFHPPTLYMHTPSGRFETGVSVCMSMTSAHVESWNPIWGLSTILSGFLSFMTSDEMTAGAIRSSDADKARLARKTHAFNRKDKTFRELFPEFVRSDGGADPVSAAEGENTAAPAGTSGSQASPPSPPGGASASAPAPIGGAAAPAAAATAAAAVPATLAGSSTAGGAAAAAPAPAPGRGAAHPAGLGARAGRGGGGAAVAVAATGVAQAHHSPAANGESPLALVGWLTVLVAIITVTYKMILA</sequence>
<accession>A0ACC3BS71</accession>
<organism evidence="1 2">
    <name type="scientific">Pyropia yezoensis</name>
    <name type="common">Susabi-nori</name>
    <name type="synonym">Porphyra yezoensis</name>
    <dbReference type="NCBI Taxonomy" id="2788"/>
    <lineage>
        <taxon>Eukaryota</taxon>
        <taxon>Rhodophyta</taxon>
        <taxon>Bangiophyceae</taxon>
        <taxon>Bangiales</taxon>
        <taxon>Bangiaceae</taxon>
        <taxon>Pyropia</taxon>
    </lineage>
</organism>
<protein>
    <submittedName>
        <fullName evidence="1">Uncharacterized protein</fullName>
    </submittedName>
</protein>
<reference evidence="1" key="1">
    <citation type="submission" date="2019-11" db="EMBL/GenBank/DDBJ databases">
        <title>Nori genome reveals adaptations in red seaweeds to the harsh intertidal environment.</title>
        <authorList>
            <person name="Wang D."/>
            <person name="Mao Y."/>
        </authorList>
    </citation>
    <scope>NUCLEOTIDE SEQUENCE</scope>
    <source>
        <tissue evidence="1">Gametophyte</tissue>
    </source>
</reference>
<name>A0ACC3BS71_PYRYE</name>
<evidence type="ECO:0000313" key="1">
    <source>
        <dbReference type="EMBL" id="KAK1860783.1"/>
    </source>
</evidence>
<comment type="caution">
    <text evidence="1">The sequence shown here is derived from an EMBL/GenBank/DDBJ whole genome shotgun (WGS) entry which is preliminary data.</text>
</comment>
<dbReference type="Proteomes" id="UP000798662">
    <property type="component" value="Chromosome 1"/>
</dbReference>
<evidence type="ECO:0000313" key="2">
    <source>
        <dbReference type="Proteomes" id="UP000798662"/>
    </source>
</evidence>
<keyword evidence="2" id="KW-1185">Reference proteome</keyword>
<gene>
    <name evidence="1" type="ORF">I4F81_003370</name>
</gene>
<proteinExistence type="predicted"/>
<dbReference type="EMBL" id="CM020618">
    <property type="protein sequence ID" value="KAK1860783.1"/>
    <property type="molecule type" value="Genomic_DNA"/>
</dbReference>